<dbReference type="NCBIfam" id="TIGR01727">
    <property type="entry name" value="oligo_HPY"/>
    <property type="match status" value="1"/>
</dbReference>
<name>A0A5C8PLX8_9HYPH</name>
<keyword evidence="4" id="KW-1003">Cell membrane</keyword>
<reference evidence="9 10" key="1">
    <citation type="submission" date="2019-06" db="EMBL/GenBank/DDBJ databases">
        <title>New taxonomy in bacterial strain CC-CFT640, isolated from vineyard.</title>
        <authorList>
            <person name="Lin S.-Y."/>
            <person name="Tsai C.-F."/>
            <person name="Young C.-C."/>
        </authorList>
    </citation>
    <scope>NUCLEOTIDE SEQUENCE [LARGE SCALE GENOMIC DNA]</scope>
    <source>
        <strain evidence="9 10">CC-CFT640</strain>
    </source>
</reference>
<evidence type="ECO:0000256" key="6">
    <source>
        <dbReference type="ARBA" id="ARBA00022840"/>
    </source>
</evidence>
<dbReference type="InterPro" id="IPR003593">
    <property type="entry name" value="AAA+_ATPase"/>
</dbReference>
<dbReference type="GO" id="GO:0016887">
    <property type="term" value="F:ATP hydrolysis activity"/>
    <property type="evidence" value="ECO:0007669"/>
    <property type="project" value="InterPro"/>
</dbReference>
<evidence type="ECO:0000313" key="9">
    <source>
        <dbReference type="EMBL" id="TXL75155.1"/>
    </source>
</evidence>
<keyword evidence="3" id="KW-0813">Transport</keyword>
<keyword evidence="5" id="KW-0547">Nucleotide-binding</keyword>
<feature type="domain" description="ABC transporter" evidence="8">
    <location>
        <begin position="9"/>
        <end position="258"/>
    </location>
</feature>
<proteinExistence type="inferred from homology"/>
<dbReference type="CDD" id="cd03257">
    <property type="entry name" value="ABC_NikE_OppD_transporters"/>
    <property type="match status" value="1"/>
</dbReference>
<dbReference type="AlphaFoldDB" id="A0A5C8PLX8"/>
<protein>
    <submittedName>
        <fullName evidence="9">ABC transporter ATP-binding protein</fullName>
    </submittedName>
</protein>
<dbReference type="InterPro" id="IPR027417">
    <property type="entry name" value="P-loop_NTPase"/>
</dbReference>
<dbReference type="GO" id="GO:0015833">
    <property type="term" value="P:peptide transport"/>
    <property type="evidence" value="ECO:0007669"/>
    <property type="project" value="InterPro"/>
</dbReference>
<dbReference type="SMART" id="SM00382">
    <property type="entry name" value="AAA"/>
    <property type="match status" value="1"/>
</dbReference>
<dbReference type="Proteomes" id="UP000321638">
    <property type="component" value="Unassembled WGS sequence"/>
</dbReference>
<evidence type="ECO:0000256" key="4">
    <source>
        <dbReference type="ARBA" id="ARBA00022475"/>
    </source>
</evidence>
<evidence type="ECO:0000256" key="2">
    <source>
        <dbReference type="ARBA" id="ARBA00005417"/>
    </source>
</evidence>
<dbReference type="GO" id="GO:0005524">
    <property type="term" value="F:ATP binding"/>
    <property type="evidence" value="ECO:0007669"/>
    <property type="project" value="UniProtKB-KW"/>
</dbReference>
<dbReference type="PROSITE" id="PS00211">
    <property type="entry name" value="ABC_TRANSPORTER_1"/>
    <property type="match status" value="1"/>
</dbReference>
<keyword evidence="6 9" id="KW-0067">ATP-binding</keyword>
<dbReference type="InterPro" id="IPR017871">
    <property type="entry name" value="ABC_transporter-like_CS"/>
</dbReference>
<comment type="caution">
    <text evidence="9">The sequence shown here is derived from an EMBL/GenBank/DDBJ whole genome shotgun (WGS) entry which is preliminary data.</text>
</comment>
<comment type="similarity">
    <text evidence="2">Belongs to the ABC transporter superfamily.</text>
</comment>
<dbReference type="InterPro" id="IPR003439">
    <property type="entry name" value="ABC_transporter-like_ATP-bd"/>
</dbReference>
<evidence type="ECO:0000256" key="7">
    <source>
        <dbReference type="ARBA" id="ARBA00023136"/>
    </source>
</evidence>
<evidence type="ECO:0000259" key="8">
    <source>
        <dbReference type="PROSITE" id="PS50893"/>
    </source>
</evidence>
<evidence type="ECO:0000256" key="3">
    <source>
        <dbReference type="ARBA" id="ARBA00022448"/>
    </source>
</evidence>
<dbReference type="EMBL" id="VDUZ01000015">
    <property type="protein sequence ID" value="TXL75155.1"/>
    <property type="molecule type" value="Genomic_DNA"/>
</dbReference>
<keyword evidence="10" id="KW-1185">Reference proteome</keyword>
<dbReference type="PANTHER" id="PTHR43297">
    <property type="entry name" value="OLIGOPEPTIDE TRANSPORT ATP-BINDING PROTEIN APPD"/>
    <property type="match status" value="1"/>
</dbReference>
<evidence type="ECO:0000256" key="1">
    <source>
        <dbReference type="ARBA" id="ARBA00004417"/>
    </source>
</evidence>
<dbReference type="InterPro" id="IPR013563">
    <property type="entry name" value="Oligopep_ABC_C"/>
</dbReference>
<dbReference type="GO" id="GO:0055085">
    <property type="term" value="P:transmembrane transport"/>
    <property type="evidence" value="ECO:0007669"/>
    <property type="project" value="UniProtKB-ARBA"/>
</dbReference>
<sequence length="328" mass="35663">MTGEALLSISRLGVRFPTPRGELSALEDVALEISAGRTTAIVGESGSGKSVLSRSILRLLPRKAILSPDAAIRFDGLDLLRLDARAMQRVRGRRIAMVFQDPMTSLNPVRSVGAQLAEGMVLHLRLDRAEAGRRAVELLKRVGISSPERRLEQFPHQLSGGMRQRVVIAMAIACDPELLIADEPTTALDVTVQAEILDLLRRLQQEQRMAMILVTHDLGVAAGHSDDIVVMYAGQVVERAPTRTLFREPRMPYTRALLGAIPGLRDAPHARLSTIPGRPPTVYGTAQGCRFAPRCGQRQPRCELDGPALVADPTGNLLRCWYPAGAGA</sequence>
<dbReference type="Gene3D" id="3.40.50.300">
    <property type="entry name" value="P-loop containing nucleotide triphosphate hydrolases"/>
    <property type="match status" value="1"/>
</dbReference>
<keyword evidence="7" id="KW-0472">Membrane</keyword>
<dbReference type="InterPro" id="IPR050388">
    <property type="entry name" value="ABC_Ni/Peptide_Import"/>
</dbReference>
<dbReference type="Pfam" id="PF00005">
    <property type="entry name" value="ABC_tran"/>
    <property type="match status" value="1"/>
</dbReference>
<evidence type="ECO:0000256" key="5">
    <source>
        <dbReference type="ARBA" id="ARBA00022741"/>
    </source>
</evidence>
<dbReference type="PANTHER" id="PTHR43297:SF2">
    <property type="entry name" value="DIPEPTIDE TRANSPORT ATP-BINDING PROTEIN DPPD"/>
    <property type="match status" value="1"/>
</dbReference>
<dbReference type="FunFam" id="3.40.50.300:FF:000016">
    <property type="entry name" value="Oligopeptide ABC transporter ATP-binding component"/>
    <property type="match status" value="1"/>
</dbReference>
<gene>
    <name evidence="9" type="ORF">FHP25_14835</name>
</gene>
<dbReference type="PROSITE" id="PS50893">
    <property type="entry name" value="ABC_TRANSPORTER_2"/>
    <property type="match status" value="1"/>
</dbReference>
<organism evidence="9 10">
    <name type="scientific">Vineibacter terrae</name>
    <dbReference type="NCBI Taxonomy" id="2586908"/>
    <lineage>
        <taxon>Bacteria</taxon>
        <taxon>Pseudomonadati</taxon>
        <taxon>Pseudomonadota</taxon>
        <taxon>Alphaproteobacteria</taxon>
        <taxon>Hyphomicrobiales</taxon>
        <taxon>Vineibacter</taxon>
    </lineage>
</organism>
<dbReference type="Pfam" id="PF08352">
    <property type="entry name" value="oligo_HPY"/>
    <property type="match status" value="1"/>
</dbReference>
<evidence type="ECO:0000313" key="10">
    <source>
        <dbReference type="Proteomes" id="UP000321638"/>
    </source>
</evidence>
<comment type="subcellular location">
    <subcellularLocation>
        <location evidence="1">Cell inner membrane</location>
        <topology evidence="1">Peripheral membrane protein</topology>
    </subcellularLocation>
</comment>
<dbReference type="GO" id="GO:0005886">
    <property type="term" value="C:plasma membrane"/>
    <property type="evidence" value="ECO:0007669"/>
    <property type="project" value="UniProtKB-SubCell"/>
</dbReference>
<dbReference type="SUPFAM" id="SSF52540">
    <property type="entry name" value="P-loop containing nucleoside triphosphate hydrolases"/>
    <property type="match status" value="1"/>
</dbReference>
<dbReference type="RefSeq" id="WP_147847726.1">
    <property type="nucleotide sequence ID" value="NZ_VDUZ01000015.1"/>
</dbReference>
<accession>A0A5C8PLX8</accession>
<dbReference type="OrthoDB" id="9802772at2"/>